<organism evidence="2 3">
    <name type="scientific">Cytobacillus purgationiresistens</name>
    <dbReference type="NCBI Taxonomy" id="863449"/>
    <lineage>
        <taxon>Bacteria</taxon>
        <taxon>Bacillati</taxon>
        <taxon>Bacillota</taxon>
        <taxon>Bacilli</taxon>
        <taxon>Bacillales</taxon>
        <taxon>Bacillaceae</taxon>
        <taxon>Cytobacillus</taxon>
    </lineage>
</organism>
<evidence type="ECO:0000313" key="2">
    <source>
        <dbReference type="EMBL" id="MDQ0270141.1"/>
    </source>
</evidence>
<protein>
    <submittedName>
        <fullName evidence="2">Uncharacterized protein</fullName>
    </submittedName>
</protein>
<proteinExistence type="predicted"/>
<dbReference type="EMBL" id="JAUSUB010000007">
    <property type="protein sequence ID" value="MDQ0270141.1"/>
    <property type="molecule type" value="Genomic_DNA"/>
</dbReference>
<dbReference type="Proteomes" id="UP001238088">
    <property type="component" value="Unassembled WGS sequence"/>
</dbReference>
<evidence type="ECO:0000313" key="3">
    <source>
        <dbReference type="Proteomes" id="UP001238088"/>
    </source>
</evidence>
<sequence length="78" mass="8873">MEHSQNMNFNPELLKELGLTEEFIKQAVEKGPAVNTHVAGGHGGRAINLTYVDNYSTLLLVYTFLLNFLDLRTMELKY</sequence>
<dbReference type="RefSeq" id="WP_307474302.1">
    <property type="nucleotide sequence ID" value="NZ_JAUSUB010000007.1"/>
</dbReference>
<gene>
    <name evidence="2" type="ORF">J2S17_002016</name>
</gene>
<comment type="caution">
    <text evidence="2">The sequence shown here is derived from an EMBL/GenBank/DDBJ whole genome shotgun (WGS) entry which is preliminary data.</text>
</comment>
<feature type="transmembrane region" description="Helical" evidence="1">
    <location>
        <begin position="55"/>
        <end position="71"/>
    </location>
</feature>
<keyword evidence="3" id="KW-1185">Reference proteome</keyword>
<reference evidence="2 3" key="1">
    <citation type="submission" date="2023-07" db="EMBL/GenBank/DDBJ databases">
        <title>Genomic Encyclopedia of Type Strains, Phase IV (KMG-IV): sequencing the most valuable type-strain genomes for metagenomic binning, comparative biology and taxonomic classification.</title>
        <authorList>
            <person name="Goeker M."/>
        </authorList>
    </citation>
    <scope>NUCLEOTIDE SEQUENCE [LARGE SCALE GENOMIC DNA]</scope>
    <source>
        <strain evidence="2 3">DSM 23494</strain>
    </source>
</reference>
<keyword evidence="1" id="KW-0812">Transmembrane</keyword>
<keyword evidence="1" id="KW-0472">Membrane</keyword>
<name>A0ABU0AHF4_9BACI</name>
<evidence type="ECO:0000256" key="1">
    <source>
        <dbReference type="SAM" id="Phobius"/>
    </source>
</evidence>
<accession>A0ABU0AHF4</accession>
<keyword evidence="1" id="KW-1133">Transmembrane helix</keyword>